<dbReference type="EMBL" id="LBBL01000202">
    <property type="protein sequence ID" value="KKF93892.1"/>
    <property type="molecule type" value="Genomic_DNA"/>
</dbReference>
<name>A0A0F8CT26_CERFI</name>
<protein>
    <recommendedName>
        <fullName evidence="4">25S rRNA (Uridine(2843)-N(3))-methyltransferase</fullName>
    </recommendedName>
</protein>
<gene>
    <name evidence="2" type="ORF">CFO_g3758</name>
</gene>
<evidence type="ECO:0000256" key="1">
    <source>
        <dbReference type="SAM" id="MobiDB-lite"/>
    </source>
</evidence>
<dbReference type="InterPro" id="IPR021463">
    <property type="entry name" value="Methyltransf_34"/>
</dbReference>
<dbReference type="AlphaFoldDB" id="A0A0F8CT26"/>
<evidence type="ECO:0000313" key="3">
    <source>
        <dbReference type="Proteomes" id="UP000034841"/>
    </source>
</evidence>
<dbReference type="OrthoDB" id="6419443at2759"/>
<evidence type="ECO:0008006" key="4">
    <source>
        <dbReference type="Google" id="ProtNLM"/>
    </source>
</evidence>
<evidence type="ECO:0000313" key="2">
    <source>
        <dbReference type="EMBL" id="KKF93892.1"/>
    </source>
</evidence>
<feature type="region of interest" description="Disordered" evidence="1">
    <location>
        <begin position="1"/>
        <end position="35"/>
    </location>
</feature>
<organism evidence="2 3">
    <name type="scientific">Ceratocystis fimbriata f. sp. platani</name>
    <dbReference type="NCBI Taxonomy" id="88771"/>
    <lineage>
        <taxon>Eukaryota</taxon>
        <taxon>Fungi</taxon>
        <taxon>Dikarya</taxon>
        <taxon>Ascomycota</taxon>
        <taxon>Pezizomycotina</taxon>
        <taxon>Sordariomycetes</taxon>
        <taxon>Hypocreomycetidae</taxon>
        <taxon>Microascales</taxon>
        <taxon>Ceratocystidaceae</taxon>
        <taxon>Ceratocystis</taxon>
    </lineage>
</organism>
<dbReference type="Proteomes" id="UP000034841">
    <property type="component" value="Unassembled WGS sequence"/>
</dbReference>
<comment type="caution">
    <text evidence="2">The sequence shown here is derived from an EMBL/GenBank/DDBJ whole genome shotgun (WGS) entry which is preliminary data.</text>
</comment>
<feature type="region of interest" description="Disordered" evidence="1">
    <location>
        <begin position="121"/>
        <end position="160"/>
    </location>
</feature>
<dbReference type="Pfam" id="PF11312">
    <property type="entry name" value="Methyltransf_34"/>
    <property type="match status" value="1"/>
</dbReference>
<keyword evidence="3" id="KW-1185">Reference proteome</keyword>
<accession>A0A0F8CT26</accession>
<proteinExistence type="predicted"/>
<reference evidence="2 3" key="1">
    <citation type="submission" date="2015-04" db="EMBL/GenBank/DDBJ databases">
        <title>Genome sequence of Ceratocystis platani, a major pathogen of plane trees.</title>
        <authorList>
            <person name="Belbahri L."/>
        </authorList>
    </citation>
    <scope>NUCLEOTIDE SEQUENCE [LARGE SCALE GENOMIC DNA]</scope>
    <source>
        <strain evidence="2 3">CFO</strain>
    </source>
</reference>
<sequence length="420" mass="45163">MAHTKGRSSRCAFQPRPKKKAPAARPPRPAKAPLPAAQLAHHQLLLRVFASTFAAELSSHNLHNAIQDVKKALFERDFAAAFTNADSLPSYAARWSPTRAACYSGLLAELEWEELMDGRPCAEKAKKDDDDEESDNGSGDSENGNGDLDPPNPTTTSANPTHQQIEIVALGGGAAELAALGSMLALNPGLTAQLTILDSGPWAAVLDRLQAGLITPPALSKYASASAHAANHALLDSPTRLAVRFEQVDVLGLAGTARTHSAAGSNDADSEETDVSPAALRKAIYGSSTAPGRKVLITLLFTLNELYASSRGKTTMLLLSLTELLPAGSLLLILDSPGSYSEAAVGKEMRRYPMKLLVEHTLLREERGAGNDKKWEMVESEDSAWFRLPDGLEYPIPLENMRYQKHLYRLVAPASNSLKE</sequence>
<feature type="compositionally biased region" description="Low complexity" evidence="1">
    <location>
        <begin position="136"/>
        <end position="147"/>
    </location>
</feature>